<gene>
    <name evidence="1" type="ORF">HND93_29530</name>
</gene>
<accession>A0ABX2THY3</accession>
<dbReference type="RefSeq" id="WP_180285643.1">
    <property type="nucleotide sequence ID" value="NZ_JABFDB010000032.1"/>
</dbReference>
<name>A0ABX2THY3_9PROT</name>
<proteinExistence type="predicted"/>
<reference evidence="1 2" key="1">
    <citation type="submission" date="2020-05" db="EMBL/GenBank/DDBJ databases">
        <title>Azospirillum oleiclasticum sp. nov, a nitrogen-fixing and heavy crude oil-emulsifying bacterium isolated from the crude oil of Yumen Oilfield.</title>
        <authorList>
            <person name="Wu D."/>
            <person name="Cai M."/>
            <person name="Zhang X."/>
        </authorList>
    </citation>
    <scope>NUCLEOTIDE SEQUENCE [LARGE SCALE GENOMIC DNA]</scope>
    <source>
        <strain evidence="1 2">ROY-1-1-2</strain>
    </source>
</reference>
<dbReference type="Proteomes" id="UP000584642">
    <property type="component" value="Unassembled WGS sequence"/>
</dbReference>
<evidence type="ECO:0008006" key="3">
    <source>
        <dbReference type="Google" id="ProtNLM"/>
    </source>
</evidence>
<organism evidence="1 2">
    <name type="scientific">Azospirillum oleiclasticum</name>
    <dbReference type="NCBI Taxonomy" id="2735135"/>
    <lineage>
        <taxon>Bacteria</taxon>
        <taxon>Pseudomonadati</taxon>
        <taxon>Pseudomonadota</taxon>
        <taxon>Alphaproteobacteria</taxon>
        <taxon>Rhodospirillales</taxon>
        <taxon>Azospirillaceae</taxon>
        <taxon>Azospirillum</taxon>
    </lineage>
</organism>
<dbReference type="EMBL" id="JABFDB010000032">
    <property type="protein sequence ID" value="NYZ23863.1"/>
    <property type="molecule type" value="Genomic_DNA"/>
</dbReference>
<sequence length="185" mass="20631">MAFFDRLWTSTWHSLSLDAVEPADAGRLLLVWKRAVREAPSGLPLVAALSLQDSPGLLTNVALVDLSGGVDTASYRYVGPRLTRLYRKAEKGRRLKDIYDRKVFAEIVSAFTIVLRTREPLFTWRNFTFLNHDLGYRRLILPCAAGPAGGVALIVCIHPSRADLTEESQWAEAADRYRAVVMADA</sequence>
<comment type="caution">
    <text evidence="1">The sequence shown here is derived from an EMBL/GenBank/DDBJ whole genome shotgun (WGS) entry which is preliminary data.</text>
</comment>
<evidence type="ECO:0000313" key="2">
    <source>
        <dbReference type="Proteomes" id="UP000584642"/>
    </source>
</evidence>
<protein>
    <recommendedName>
        <fullName evidence="3">PAS domain-containing protein</fullName>
    </recommendedName>
</protein>
<evidence type="ECO:0000313" key="1">
    <source>
        <dbReference type="EMBL" id="NYZ23863.1"/>
    </source>
</evidence>
<keyword evidence="2" id="KW-1185">Reference proteome</keyword>